<evidence type="ECO:0000256" key="2">
    <source>
        <dbReference type="ARBA" id="ARBA00022737"/>
    </source>
</evidence>
<gene>
    <name evidence="6" type="ORF">Poli38472_003585</name>
</gene>
<dbReference type="PROSITE" id="PS00018">
    <property type="entry name" value="EF_HAND_1"/>
    <property type="match status" value="2"/>
</dbReference>
<dbReference type="Gene3D" id="1.10.238.10">
    <property type="entry name" value="EF-hand"/>
    <property type="match status" value="2"/>
</dbReference>
<dbReference type="GO" id="GO:0005509">
    <property type="term" value="F:calcium ion binding"/>
    <property type="evidence" value="ECO:0007669"/>
    <property type="project" value="InterPro"/>
</dbReference>
<evidence type="ECO:0000256" key="3">
    <source>
        <dbReference type="ARBA" id="ARBA00022837"/>
    </source>
</evidence>
<proteinExistence type="predicted"/>
<dbReference type="SMART" id="SM00054">
    <property type="entry name" value="EFh"/>
    <property type="match status" value="4"/>
</dbReference>
<dbReference type="PROSITE" id="PS50222">
    <property type="entry name" value="EF_HAND_2"/>
    <property type="match status" value="3"/>
</dbReference>
<dbReference type="InterPro" id="IPR011992">
    <property type="entry name" value="EF-hand-dom_pair"/>
</dbReference>
<name>A0A8K1FJ89_PYTOL</name>
<feature type="domain" description="EF-hand" evidence="5">
    <location>
        <begin position="542"/>
        <end position="577"/>
    </location>
</feature>
<feature type="compositionally biased region" description="Polar residues" evidence="4">
    <location>
        <begin position="200"/>
        <end position="212"/>
    </location>
</feature>
<dbReference type="InterPro" id="IPR002048">
    <property type="entry name" value="EF_hand_dom"/>
</dbReference>
<keyword evidence="1" id="KW-0479">Metal-binding</keyword>
<dbReference type="PANTHER" id="PTHR34524">
    <property type="entry name" value="CALCYPHOSIN"/>
    <property type="match status" value="1"/>
</dbReference>
<feature type="region of interest" description="Disordered" evidence="4">
    <location>
        <begin position="150"/>
        <end position="240"/>
    </location>
</feature>
<evidence type="ECO:0000259" key="5">
    <source>
        <dbReference type="PROSITE" id="PS50222"/>
    </source>
</evidence>
<protein>
    <recommendedName>
        <fullName evidence="5">EF-hand domain-containing protein</fullName>
    </recommendedName>
</protein>
<feature type="domain" description="EF-hand" evidence="5">
    <location>
        <begin position="424"/>
        <end position="459"/>
    </location>
</feature>
<dbReference type="Proteomes" id="UP000794436">
    <property type="component" value="Unassembled WGS sequence"/>
</dbReference>
<feature type="compositionally biased region" description="Acidic residues" evidence="4">
    <location>
        <begin position="150"/>
        <end position="162"/>
    </location>
</feature>
<evidence type="ECO:0000313" key="7">
    <source>
        <dbReference type="Proteomes" id="UP000794436"/>
    </source>
</evidence>
<keyword evidence="3" id="KW-0106">Calcium</keyword>
<evidence type="ECO:0000313" key="6">
    <source>
        <dbReference type="EMBL" id="TMW65820.1"/>
    </source>
</evidence>
<dbReference type="PANTHER" id="PTHR34524:SF6">
    <property type="entry name" value="CALCYPHOSINE LIKE"/>
    <property type="match status" value="1"/>
</dbReference>
<comment type="caution">
    <text evidence="6">The sequence shown here is derived from an EMBL/GenBank/DDBJ whole genome shotgun (WGS) entry which is preliminary data.</text>
</comment>
<dbReference type="AlphaFoldDB" id="A0A8K1FJ89"/>
<keyword evidence="7" id="KW-1185">Reference proteome</keyword>
<dbReference type="EMBL" id="SPLM01000036">
    <property type="protein sequence ID" value="TMW65820.1"/>
    <property type="molecule type" value="Genomic_DNA"/>
</dbReference>
<dbReference type="OrthoDB" id="26525at2759"/>
<keyword evidence="2" id="KW-0677">Repeat</keyword>
<sequence length="597" mass="69038">MARWRVEAAALLHAPWRREAKQQRYVMARVEIHEETTTTYALVFMIRLPDGASVERRVTKQHLTQLFAWMATLESSHDVFASVKSRVMNMGKQRVEPRAVDAVVTEWVTKRTTRQPTREELVIWLLSRMVVTTDSAKKLHVVICGEEGAENATADDVEDDDYPPPYSPHGPHHDVRDEEDEEDDPFVINEAGDHAAMPSPRQTAGEPSQAQSGEEEEEEEEPPSRSKYQFDPASTRRHSAYSTVSVNAWTEERRRLGVELKRSKKDLLVAKELQRKSEAIAALRRRQIIQQSQRKLLAHEQKQEDARVVKQRLADAVEYHTVLYRMEAQLKQTEIAAKRDQEKLTRTMRIAVGRSDKGRKGPVLGPGPLSQIEIDVWTGRDTEARSMWVYDLHGRRHNEAEAGEVEHEGLFVSAMRKIQQLLERKSQGGVDLFQSYDVDRSGTLDYREFQRLLLDHGVNFSKDQARVFFGHFDPNDSGGIDYGELLWGFFNRRGFLKRWKQRKTRLSPREVKQMFYKYDRVGRGALSLTDFRLAMDDVGFHLNESEAKLLLLRFDTNRDGFIDYNEFHAFVNEGEQREGDTAAIYTRVIGFYRSCER</sequence>
<accession>A0A8K1FJ89</accession>
<feature type="domain" description="EF-hand" evidence="5">
    <location>
        <begin position="506"/>
        <end position="541"/>
    </location>
</feature>
<reference evidence="6" key="1">
    <citation type="submission" date="2019-03" db="EMBL/GenBank/DDBJ databases">
        <title>Long read genome sequence of the mycoparasitic Pythium oligandrum ATCC 38472 isolated from sugarbeet rhizosphere.</title>
        <authorList>
            <person name="Gaulin E."/>
        </authorList>
    </citation>
    <scope>NUCLEOTIDE SEQUENCE</scope>
    <source>
        <strain evidence="6">ATCC 38472_TT</strain>
    </source>
</reference>
<evidence type="ECO:0000256" key="1">
    <source>
        <dbReference type="ARBA" id="ARBA00022723"/>
    </source>
</evidence>
<organism evidence="6 7">
    <name type="scientific">Pythium oligandrum</name>
    <name type="common">Mycoparasitic fungus</name>
    <dbReference type="NCBI Taxonomy" id="41045"/>
    <lineage>
        <taxon>Eukaryota</taxon>
        <taxon>Sar</taxon>
        <taxon>Stramenopiles</taxon>
        <taxon>Oomycota</taxon>
        <taxon>Peronosporomycetes</taxon>
        <taxon>Pythiales</taxon>
        <taxon>Pythiaceae</taxon>
        <taxon>Pythium</taxon>
    </lineage>
</organism>
<evidence type="ECO:0000256" key="4">
    <source>
        <dbReference type="SAM" id="MobiDB-lite"/>
    </source>
</evidence>
<dbReference type="InterPro" id="IPR018247">
    <property type="entry name" value="EF_Hand_1_Ca_BS"/>
</dbReference>
<dbReference type="Pfam" id="PF13499">
    <property type="entry name" value="EF-hand_7"/>
    <property type="match status" value="2"/>
</dbReference>
<dbReference type="InterPro" id="IPR051581">
    <property type="entry name" value="Ca-bind"/>
</dbReference>
<dbReference type="SUPFAM" id="SSF47473">
    <property type="entry name" value="EF-hand"/>
    <property type="match status" value="1"/>
</dbReference>